<organism evidence="2 3">
    <name type="scientific">Floricoccus penangensis</name>
    <dbReference type="NCBI Taxonomy" id="1859475"/>
    <lineage>
        <taxon>Bacteria</taxon>
        <taxon>Bacillati</taxon>
        <taxon>Bacillota</taxon>
        <taxon>Bacilli</taxon>
        <taxon>Lactobacillales</taxon>
        <taxon>Streptococcaceae</taxon>
        <taxon>Floricoccus</taxon>
    </lineage>
</organism>
<proteinExistence type="predicted"/>
<reference evidence="3" key="1">
    <citation type="submission" date="2016-09" db="EMBL/GenBank/DDBJ databases">
        <title>Draft genome sequence of a novel species of the family Streptococcaceae isolated from flowers.</title>
        <authorList>
            <person name="Chuah L.-O."/>
            <person name="Yap K.-P."/>
            <person name="Thong K.L."/>
            <person name="Liong M.T."/>
            <person name="Ahmad R."/>
            <person name="Rusul G."/>
        </authorList>
    </citation>
    <scope>NUCLEOTIDE SEQUENCE [LARGE SCALE GENOMIC DNA]</scope>
    <source>
        <strain evidence="3">HibF3</strain>
    </source>
</reference>
<dbReference type="InterPro" id="IPR036437">
    <property type="entry name" value="OspC-like_sf"/>
</dbReference>
<keyword evidence="1" id="KW-0812">Transmembrane</keyword>
<gene>
    <name evidence="2" type="ORF">BG262_05420</name>
</gene>
<dbReference type="EMBL" id="MKIQ01000028">
    <property type="protein sequence ID" value="OFI46508.1"/>
    <property type="molecule type" value="Genomic_DNA"/>
</dbReference>
<evidence type="ECO:0000313" key="2">
    <source>
        <dbReference type="EMBL" id="OFI46508.1"/>
    </source>
</evidence>
<dbReference type="AlphaFoldDB" id="A0A9Q5JGJ8"/>
<dbReference type="Pfam" id="PF06103">
    <property type="entry name" value="DUF948"/>
    <property type="match status" value="1"/>
</dbReference>
<keyword evidence="1" id="KW-0472">Membrane</keyword>
<accession>A0A9Q5JGJ8</accession>
<evidence type="ECO:0000256" key="1">
    <source>
        <dbReference type="SAM" id="Phobius"/>
    </source>
</evidence>
<comment type="caution">
    <text evidence="2">The sequence shown here is derived from an EMBL/GenBank/DDBJ whole genome shotgun (WGS) entry which is preliminary data.</text>
</comment>
<dbReference type="PANTHER" id="PTHR40070:SF1">
    <property type="entry name" value="UPF0478 PROTEIN YTXG"/>
    <property type="match status" value="1"/>
</dbReference>
<sequence>MGLGQIALLIIAIAFVVLVVFLVQFINKLSKTVDEVTKSVNLLTTDANLLSSQADQILAKTSVLLDDVNEKMVTIDPVFHTAADLSNSVSNVNESGQNFVSRFKTESSNIGKASSIITVGRATSKLLKNNKRKNNKNKKEQ</sequence>
<name>A0A9Q5JGJ8_9LACT</name>
<keyword evidence="1" id="KW-1133">Transmembrane helix</keyword>
<dbReference type="SUPFAM" id="SSF63515">
    <property type="entry name" value="Outer surface protein C (OspC)"/>
    <property type="match status" value="1"/>
</dbReference>
<dbReference type="GO" id="GO:0009279">
    <property type="term" value="C:cell outer membrane"/>
    <property type="evidence" value="ECO:0007669"/>
    <property type="project" value="InterPro"/>
</dbReference>
<dbReference type="PANTHER" id="PTHR40070">
    <property type="entry name" value="UPF0478 PROTEIN YTXG"/>
    <property type="match status" value="1"/>
</dbReference>
<dbReference type="InterPro" id="IPR009293">
    <property type="entry name" value="UPF0478"/>
</dbReference>
<dbReference type="Proteomes" id="UP000177273">
    <property type="component" value="Unassembled WGS sequence"/>
</dbReference>
<evidence type="ECO:0000313" key="3">
    <source>
        <dbReference type="Proteomes" id="UP000177273"/>
    </source>
</evidence>
<protein>
    <submittedName>
        <fullName evidence="2">General stress protein</fullName>
    </submittedName>
</protein>
<feature type="transmembrane region" description="Helical" evidence="1">
    <location>
        <begin position="6"/>
        <end position="26"/>
    </location>
</feature>
<keyword evidence="3" id="KW-1185">Reference proteome</keyword>